<dbReference type="PROSITE" id="PS50928">
    <property type="entry name" value="ABC_TM1"/>
    <property type="match status" value="1"/>
</dbReference>
<dbReference type="RefSeq" id="WP_204919044.1">
    <property type="nucleotide sequence ID" value="NZ_BAAAQP010000003.1"/>
</dbReference>
<dbReference type="PANTHER" id="PTHR43163">
    <property type="entry name" value="DIPEPTIDE TRANSPORT SYSTEM PERMEASE PROTEIN DPPB-RELATED"/>
    <property type="match status" value="1"/>
</dbReference>
<evidence type="ECO:0000313" key="9">
    <source>
        <dbReference type="EMBL" id="MBM7799964.1"/>
    </source>
</evidence>
<dbReference type="Pfam" id="PF19300">
    <property type="entry name" value="BPD_transp_1_N"/>
    <property type="match status" value="1"/>
</dbReference>
<keyword evidence="10" id="KW-1185">Reference proteome</keyword>
<keyword evidence="4 7" id="KW-0812">Transmembrane</keyword>
<dbReference type="InterPro" id="IPR045621">
    <property type="entry name" value="BPD_transp_1_N"/>
</dbReference>
<accession>A0ABS2RLT5</accession>
<dbReference type="SUPFAM" id="SSF161098">
    <property type="entry name" value="MetI-like"/>
    <property type="match status" value="1"/>
</dbReference>
<feature type="transmembrane region" description="Helical" evidence="7">
    <location>
        <begin position="133"/>
        <end position="159"/>
    </location>
</feature>
<evidence type="ECO:0000259" key="8">
    <source>
        <dbReference type="PROSITE" id="PS50928"/>
    </source>
</evidence>
<sequence>MLRFAVRRLLLMVPVLFGLSILLFMWLRALPGDPARALLGEKATPDSIARLNEVYGFNKPLWQQYFIYTKALLSGDFGVSPRTGEPVLGTFLERFPATIELAVAALIFAIAVGIPLGYFAAKRAGGLLDTITVGGSLLGVVIPVFVLAYLLKVVFAVGLPGSVFGFPLSDLAFLPSSGRQNARIDATHITNFYVLDGLITREWDAAWDAVLHLILPAIALGSIPLAIIVRMTRASVIDVLNEDYVRTANAKGLARRVITRRHVLRNAMLPVTTVIGLQAGALLAGAVLTESVFAINGIGSYLFTAISSLDFAVLQGFILFIAVVYALVNLAVDLLYGLIDPRLRTA</sequence>
<evidence type="ECO:0000256" key="2">
    <source>
        <dbReference type="ARBA" id="ARBA00022448"/>
    </source>
</evidence>
<keyword evidence="5 7" id="KW-1133">Transmembrane helix</keyword>
<comment type="caution">
    <text evidence="9">The sequence shown here is derived from an EMBL/GenBank/DDBJ whole genome shotgun (WGS) entry which is preliminary data.</text>
</comment>
<evidence type="ECO:0000256" key="1">
    <source>
        <dbReference type="ARBA" id="ARBA00004651"/>
    </source>
</evidence>
<comment type="similarity">
    <text evidence="7">Belongs to the binding-protein-dependent transport system permease family.</text>
</comment>
<dbReference type="EMBL" id="JAFBCF010000001">
    <property type="protein sequence ID" value="MBM7799964.1"/>
    <property type="molecule type" value="Genomic_DNA"/>
</dbReference>
<dbReference type="CDD" id="cd06261">
    <property type="entry name" value="TM_PBP2"/>
    <property type="match status" value="1"/>
</dbReference>
<keyword evidence="3" id="KW-1003">Cell membrane</keyword>
<name>A0ABS2RLT5_9ACTN</name>
<feature type="transmembrane region" description="Helical" evidence="7">
    <location>
        <begin position="209"/>
        <end position="229"/>
    </location>
</feature>
<feature type="transmembrane region" description="Helical" evidence="7">
    <location>
        <begin position="9"/>
        <end position="29"/>
    </location>
</feature>
<feature type="transmembrane region" description="Helical" evidence="7">
    <location>
        <begin position="267"/>
        <end position="288"/>
    </location>
</feature>
<dbReference type="InterPro" id="IPR000515">
    <property type="entry name" value="MetI-like"/>
</dbReference>
<dbReference type="Proteomes" id="UP000704762">
    <property type="component" value="Unassembled WGS sequence"/>
</dbReference>
<comment type="subcellular location">
    <subcellularLocation>
        <location evidence="1 7">Cell membrane</location>
        <topology evidence="1 7">Multi-pass membrane protein</topology>
    </subcellularLocation>
</comment>
<feature type="transmembrane region" description="Helical" evidence="7">
    <location>
        <begin position="317"/>
        <end position="339"/>
    </location>
</feature>
<feature type="transmembrane region" description="Helical" evidence="7">
    <location>
        <begin position="101"/>
        <end position="121"/>
    </location>
</feature>
<evidence type="ECO:0000256" key="7">
    <source>
        <dbReference type="RuleBase" id="RU363032"/>
    </source>
</evidence>
<keyword evidence="6 7" id="KW-0472">Membrane</keyword>
<evidence type="ECO:0000256" key="6">
    <source>
        <dbReference type="ARBA" id="ARBA00023136"/>
    </source>
</evidence>
<evidence type="ECO:0000256" key="4">
    <source>
        <dbReference type="ARBA" id="ARBA00022692"/>
    </source>
</evidence>
<evidence type="ECO:0000313" key="10">
    <source>
        <dbReference type="Proteomes" id="UP000704762"/>
    </source>
</evidence>
<gene>
    <name evidence="9" type="ORF">JOE57_002885</name>
</gene>
<proteinExistence type="inferred from homology"/>
<organism evidence="9 10">
    <name type="scientific">Microlunatus panaciterrae</name>
    <dbReference type="NCBI Taxonomy" id="400768"/>
    <lineage>
        <taxon>Bacteria</taxon>
        <taxon>Bacillati</taxon>
        <taxon>Actinomycetota</taxon>
        <taxon>Actinomycetes</taxon>
        <taxon>Propionibacteriales</taxon>
        <taxon>Propionibacteriaceae</taxon>
        <taxon>Microlunatus</taxon>
    </lineage>
</organism>
<dbReference type="Gene3D" id="1.10.3720.10">
    <property type="entry name" value="MetI-like"/>
    <property type="match status" value="1"/>
</dbReference>
<protein>
    <submittedName>
        <fullName evidence="9">Peptide/nickel transport system permease protein</fullName>
    </submittedName>
</protein>
<keyword evidence="2 7" id="KW-0813">Transport</keyword>
<reference evidence="9 10" key="1">
    <citation type="submission" date="2021-01" db="EMBL/GenBank/DDBJ databases">
        <title>Sequencing the genomes of 1000 actinobacteria strains.</title>
        <authorList>
            <person name="Klenk H.-P."/>
        </authorList>
    </citation>
    <scope>NUCLEOTIDE SEQUENCE [LARGE SCALE GENOMIC DNA]</scope>
    <source>
        <strain evidence="9 10">DSM 18662</strain>
    </source>
</reference>
<feature type="domain" description="ABC transmembrane type-1" evidence="8">
    <location>
        <begin position="95"/>
        <end position="336"/>
    </location>
</feature>
<evidence type="ECO:0000256" key="5">
    <source>
        <dbReference type="ARBA" id="ARBA00022989"/>
    </source>
</evidence>
<dbReference type="InterPro" id="IPR035906">
    <property type="entry name" value="MetI-like_sf"/>
</dbReference>
<dbReference type="PANTHER" id="PTHR43163:SF6">
    <property type="entry name" value="DIPEPTIDE TRANSPORT SYSTEM PERMEASE PROTEIN DPPB-RELATED"/>
    <property type="match status" value="1"/>
</dbReference>
<dbReference type="Pfam" id="PF00528">
    <property type="entry name" value="BPD_transp_1"/>
    <property type="match status" value="1"/>
</dbReference>
<evidence type="ECO:0000256" key="3">
    <source>
        <dbReference type="ARBA" id="ARBA00022475"/>
    </source>
</evidence>